<dbReference type="OrthoDB" id="4095637at2759"/>
<evidence type="ECO:0000256" key="2">
    <source>
        <dbReference type="ARBA" id="ARBA00023125"/>
    </source>
</evidence>
<dbReference type="GO" id="GO:0008301">
    <property type="term" value="F:DNA binding, bending"/>
    <property type="evidence" value="ECO:0007669"/>
    <property type="project" value="InterPro"/>
</dbReference>
<comment type="subcellular location">
    <subcellularLocation>
        <location evidence="5">Nucleus</location>
    </subcellularLocation>
</comment>
<evidence type="ECO:0000256" key="3">
    <source>
        <dbReference type="ARBA" id="ARBA00023163"/>
    </source>
</evidence>
<dbReference type="PROSITE" id="PS51325">
    <property type="entry name" value="ALPHA_BOX"/>
    <property type="match status" value="1"/>
</dbReference>
<organism evidence="7 8">
    <name type="scientific">Kuraishia capsulata CBS 1993</name>
    <dbReference type="NCBI Taxonomy" id="1382522"/>
    <lineage>
        <taxon>Eukaryota</taxon>
        <taxon>Fungi</taxon>
        <taxon>Dikarya</taxon>
        <taxon>Ascomycota</taxon>
        <taxon>Saccharomycotina</taxon>
        <taxon>Pichiomycetes</taxon>
        <taxon>Pichiales</taxon>
        <taxon>Pichiaceae</taxon>
        <taxon>Kuraishia</taxon>
    </lineage>
</organism>
<keyword evidence="4 5" id="KW-0539">Nucleus</keyword>
<name>W6MHM6_9ASCO</name>
<dbReference type="AlphaFoldDB" id="W6MHM6"/>
<dbReference type="GO" id="GO:0005634">
    <property type="term" value="C:nucleus"/>
    <property type="evidence" value="ECO:0007669"/>
    <property type="project" value="UniProtKB-SubCell"/>
</dbReference>
<gene>
    <name evidence="7" type="ORF">KUCA_T00001759001</name>
</gene>
<dbReference type="GO" id="GO:0045895">
    <property type="term" value="P:positive regulation of mating-type specific transcription, DNA-templated"/>
    <property type="evidence" value="ECO:0007669"/>
    <property type="project" value="InterPro"/>
</dbReference>
<evidence type="ECO:0000256" key="1">
    <source>
        <dbReference type="ARBA" id="ARBA00023015"/>
    </source>
</evidence>
<feature type="domain" description="Alpha box" evidence="6">
    <location>
        <begin position="63"/>
        <end position="119"/>
    </location>
</feature>
<dbReference type="GeneID" id="34519188"/>
<sequence>MGKSEQGTVSLEPSVAFYSLNRPVIPKPSPHLQQLLDEFEPFVFPKKPAYRVNSTGDMNSASSTRHRINGFIAFRSFYSKSIRPAASQREISRRLAVIWKTEKSKDSWRRIALQYNNSGSPLGIAAWICLESGSDAAIPFKDDRTDQYQEPKRQITKFNRLSSTCIIEDIFVENSYFDLTCHTEIGVNVDPLLFYT</sequence>
<dbReference type="InterPro" id="IPR006856">
    <property type="entry name" value="MATalpha_HMGbox"/>
</dbReference>
<dbReference type="HOGENOM" id="CLU_1390435_0_0_1"/>
<accession>W6MHM6</accession>
<keyword evidence="1 5" id="KW-0805">Transcription regulation</keyword>
<dbReference type="Pfam" id="PF04769">
    <property type="entry name" value="MATalpha_HMGbox"/>
    <property type="match status" value="1"/>
</dbReference>
<keyword evidence="8" id="KW-1185">Reference proteome</keyword>
<protein>
    <recommendedName>
        <fullName evidence="6">Alpha box domain-containing protein</fullName>
    </recommendedName>
</protein>
<comment type="similarity">
    <text evidence="5">Belongs to the MATALPHA1 family.</text>
</comment>
<reference evidence="7" key="2">
    <citation type="submission" date="2014-02" db="EMBL/GenBank/DDBJ databases">
        <title>Complete DNA sequence of /Kuraishia capsulata/ illustrates novel genomic features among budding yeasts (/Saccharomycotina/).</title>
        <authorList>
            <person name="Morales L."/>
            <person name="Noel B."/>
            <person name="Porcel B."/>
            <person name="Marcet-Houben M."/>
            <person name="Hullo M-F."/>
            <person name="Sacerdot C."/>
            <person name="Tekaia F."/>
            <person name="Leh-Louis V."/>
            <person name="Despons L."/>
            <person name="Khanna V."/>
            <person name="Aury J-M."/>
            <person name="Barbe V."/>
            <person name="Couloux A."/>
            <person name="Labadie K."/>
            <person name="Pelletier E."/>
            <person name="Souciet J-L."/>
            <person name="Boekhout T."/>
            <person name="Gabaldon T."/>
            <person name="Wincker P."/>
            <person name="Dujon B."/>
        </authorList>
    </citation>
    <scope>NUCLEOTIDE SEQUENCE</scope>
    <source>
        <strain evidence="7">CBS 1993</strain>
    </source>
</reference>
<evidence type="ECO:0000313" key="8">
    <source>
        <dbReference type="Proteomes" id="UP000019384"/>
    </source>
</evidence>
<evidence type="ECO:0000259" key="6">
    <source>
        <dbReference type="PROSITE" id="PS51325"/>
    </source>
</evidence>
<dbReference type="STRING" id="1382522.W6MHM6"/>
<evidence type="ECO:0000256" key="4">
    <source>
        <dbReference type="ARBA" id="ARBA00023242"/>
    </source>
</evidence>
<dbReference type="Proteomes" id="UP000019384">
    <property type="component" value="Unassembled WGS sequence"/>
</dbReference>
<keyword evidence="3 5" id="KW-0804">Transcription</keyword>
<evidence type="ECO:0000313" key="7">
    <source>
        <dbReference type="EMBL" id="CDK25789.1"/>
    </source>
</evidence>
<evidence type="ECO:0000256" key="5">
    <source>
        <dbReference type="RuleBase" id="RU003516"/>
    </source>
</evidence>
<dbReference type="RefSeq" id="XP_022457800.1">
    <property type="nucleotide sequence ID" value="XM_022603972.1"/>
</dbReference>
<dbReference type="EMBL" id="HG793126">
    <property type="protein sequence ID" value="CDK25789.1"/>
    <property type="molecule type" value="Genomic_DNA"/>
</dbReference>
<proteinExistence type="inferred from homology"/>
<keyword evidence="2 5" id="KW-0238">DNA-binding</keyword>
<reference evidence="7" key="1">
    <citation type="submission" date="2013-12" db="EMBL/GenBank/DDBJ databases">
        <authorList>
            <person name="Genoscope - CEA"/>
        </authorList>
    </citation>
    <scope>NUCLEOTIDE SEQUENCE</scope>
    <source>
        <strain evidence="7">CBS 1993</strain>
    </source>
</reference>